<comment type="caution">
    <text evidence="1">The sequence shown here is derived from an EMBL/GenBank/DDBJ whole genome shotgun (WGS) entry which is preliminary data.</text>
</comment>
<dbReference type="Proteomes" id="UP001172109">
    <property type="component" value="Unassembled WGS sequence"/>
</dbReference>
<evidence type="ECO:0000313" key="2">
    <source>
        <dbReference type="Proteomes" id="UP001172109"/>
    </source>
</evidence>
<gene>
    <name evidence="1" type="ORF">QZM56_37815</name>
</gene>
<proteinExistence type="predicted"/>
<name>A0AAP4RA05_9BURK</name>
<dbReference type="RefSeq" id="WP_137962482.1">
    <property type="nucleotide sequence ID" value="NZ_JAUJQS010000048.1"/>
</dbReference>
<accession>A0AAP4RA05</accession>
<organism evidence="1 2">
    <name type="scientific">Burkholderia contaminans</name>
    <dbReference type="NCBI Taxonomy" id="488447"/>
    <lineage>
        <taxon>Bacteria</taxon>
        <taxon>Pseudomonadati</taxon>
        <taxon>Pseudomonadota</taxon>
        <taxon>Betaproteobacteria</taxon>
        <taxon>Burkholderiales</taxon>
        <taxon>Burkholderiaceae</taxon>
        <taxon>Burkholderia</taxon>
        <taxon>Burkholderia cepacia complex</taxon>
    </lineage>
</organism>
<protein>
    <submittedName>
        <fullName evidence="1">Uncharacterized protein</fullName>
    </submittedName>
</protein>
<reference evidence="1" key="1">
    <citation type="submission" date="2023-07" db="EMBL/GenBank/DDBJ databases">
        <title>A collection of bacterial strains from the Burkholderia cepacia Research Laboratory and Repository.</title>
        <authorList>
            <person name="Lipuma J."/>
            <person name="Spilker T."/>
            <person name="Caverly L."/>
        </authorList>
    </citation>
    <scope>NUCLEOTIDE SEQUENCE</scope>
    <source>
        <strain evidence="1">AU44979</strain>
    </source>
</reference>
<dbReference type="AlphaFoldDB" id="A0AAP4RA05"/>
<dbReference type="GeneID" id="99665428"/>
<dbReference type="EMBL" id="JAUJQS010000048">
    <property type="protein sequence ID" value="MDN7570247.1"/>
    <property type="molecule type" value="Genomic_DNA"/>
</dbReference>
<sequence length="212" mass="23728">MTTALRSQVDAATLIRKGFSAEDLARWPQKSLPQFMLEDMADQELDLLGIKRGHRVYQQRRKSMLEELSQPLPTIELPWGRIIARYDDSDSPPSFSLVFAFNSTDGFPNRQRPGLGSECDIEAIQFAIGKVLETKFADIERAGAELTDSYVAGEILKFEVLDASRANFKVLSESIADFVEHYDMVGMLADESVVVHGNEASARRYVAHGWVA</sequence>
<evidence type="ECO:0000313" key="1">
    <source>
        <dbReference type="EMBL" id="MDN7570247.1"/>
    </source>
</evidence>